<dbReference type="EMBL" id="RPDH01000001">
    <property type="protein sequence ID" value="RPE13487.1"/>
    <property type="molecule type" value="Genomic_DNA"/>
</dbReference>
<reference evidence="2 3" key="1">
    <citation type="submission" date="2018-11" db="EMBL/GenBank/DDBJ databases">
        <title>Chitinophaga lutea sp.nov., isolate from arsenic contaminated soil.</title>
        <authorList>
            <person name="Zong Y."/>
        </authorList>
    </citation>
    <scope>NUCLEOTIDE SEQUENCE [LARGE SCALE GENOMIC DNA]</scope>
    <source>
        <strain evidence="2 3">ZY74</strain>
    </source>
</reference>
<feature type="transmembrane region" description="Helical" evidence="1">
    <location>
        <begin position="21"/>
        <end position="42"/>
    </location>
</feature>
<keyword evidence="1" id="KW-1133">Transmembrane helix</keyword>
<comment type="caution">
    <text evidence="2">The sequence shown here is derived from an EMBL/GenBank/DDBJ whole genome shotgun (WGS) entry which is preliminary data.</text>
</comment>
<dbReference type="OrthoDB" id="119761at2"/>
<evidence type="ECO:0000313" key="2">
    <source>
        <dbReference type="EMBL" id="RPE13487.1"/>
    </source>
</evidence>
<proteinExistence type="predicted"/>
<gene>
    <name evidence="2" type="ORF">EGT74_08210</name>
</gene>
<dbReference type="InterPro" id="IPR007251">
    <property type="entry name" value="Iron_permease_Fet4"/>
</dbReference>
<organism evidence="2 3">
    <name type="scientific">Chitinophaga lutea</name>
    <dbReference type="NCBI Taxonomy" id="2488634"/>
    <lineage>
        <taxon>Bacteria</taxon>
        <taxon>Pseudomonadati</taxon>
        <taxon>Bacteroidota</taxon>
        <taxon>Chitinophagia</taxon>
        <taxon>Chitinophagales</taxon>
        <taxon>Chitinophagaceae</taxon>
        <taxon>Chitinophaga</taxon>
    </lineage>
</organism>
<dbReference type="GO" id="GO:0055085">
    <property type="term" value="P:transmembrane transport"/>
    <property type="evidence" value="ECO:0007669"/>
    <property type="project" value="InterPro"/>
</dbReference>
<evidence type="ECO:0000313" key="3">
    <source>
        <dbReference type="Proteomes" id="UP000278351"/>
    </source>
</evidence>
<keyword evidence="3" id="KW-1185">Reference proteome</keyword>
<sequence length="149" mass="16658">MAKKIPLFERLAGSVTAATGSPWAFAIAFLTILVWAITGPIFHFSDTWQLVINTGTTIITFLMVFIIQKTQNKDSKSIQLKLNELIAATKPASNRLIDVESLSEEELNILHNFYTKLAASTKQNLDLKHSHSIEEAMENTADKIKLSRK</sequence>
<keyword evidence="1" id="KW-0472">Membrane</keyword>
<protein>
    <submittedName>
        <fullName evidence="2">Low affinity iron permease family protein</fullName>
    </submittedName>
</protein>
<dbReference type="Pfam" id="PF04120">
    <property type="entry name" value="Iron_permease"/>
    <property type="match status" value="1"/>
</dbReference>
<dbReference type="AlphaFoldDB" id="A0A3N4QBZ2"/>
<dbReference type="Proteomes" id="UP000278351">
    <property type="component" value="Unassembled WGS sequence"/>
</dbReference>
<evidence type="ECO:0000256" key="1">
    <source>
        <dbReference type="SAM" id="Phobius"/>
    </source>
</evidence>
<dbReference type="RefSeq" id="WP_123846003.1">
    <property type="nucleotide sequence ID" value="NZ_RPDH01000001.1"/>
</dbReference>
<feature type="transmembrane region" description="Helical" evidence="1">
    <location>
        <begin position="48"/>
        <end position="67"/>
    </location>
</feature>
<keyword evidence="1" id="KW-0812">Transmembrane</keyword>
<accession>A0A3N4QBZ2</accession>
<name>A0A3N4QBZ2_9BACT</name>